<dbReference type="GO" id="GO:0043022">
    <property type="term" value="F:ribosome binding"/>
    <property type="evidence" value="ECO:0007669"/>
    <property type="project" value="InterPro"/>
</dbReference>
<keyword evidence="4 8" id="KW-1133">Transmembrane helix</keyword>
<dbReference type="PROSITE" id="PS51758">
    <property type="entry name" value="LETM1_RBD"/>
    <property type="match status" value="1"/>
</dbReference>
<accession>A0AAD8FS52</accession>
<evidence type="ECO:0000259" key="9">
    <source>
        <dbReference type="PROSITE" id="PS51758"/>
    </source>
</evidence>
<evidence type="ECO:0000256" key="1">
    <source>
        <dbReference type="ARBA" id="ARBA00004434"/>
    </source>
</evidence>
<name>A0AAD8FS52_ACIOX</name>
<keyword evidence="11" id="KW-1185">Reference proteome</keyword>
<feature type="domain" description="Letm1 RBD" evidence="9">
    <location>
        <begin position="181"/>
        <end position="362"/>
    </location>
</feature>
<dbReference type="PANTHER" id="PTHR14009">
    <property type="entry name" value="LEUCINE ZIPPER-EF-HAND CONTAINING TRANSMEMBRANE PROTEIN"/>
    <property type="match status" value="1"/>
</dbReference>
<proteinExistence type="predicted"/>
<reference evidence="10" key="1">
    <citation type="submission" date="2022-02" db="EMBL/GenBank/DDBJ databases">
        <title>Atlantic sturgeon de novo genome assembly.</title>
        <authorList>
            <person name="Stock M."/>
            <person name="Klopp C."/>
            <person name="Guiguen Y."/>
            <person name="Cabau C."/>
            <person name="Parinello H."/>
            <person name="Santidrian Yebra-Pimentel E."/>
            <person name="Kuhl H."/>
            <person name="Dirks R.P."/>
            <person name="Guessner J."/>
            <person name="Wuertz S."/>
            <person name="Du K."/>
            <person name="Schartl M."/>
        </authorList>
    </citation>
    <scope>NUCLEOTIDE SEQUENCE</scope>
    <source>
        <strain evidence="10">STURGEONOMICS-FGT-2020</strain>
        <tissue evidence="10">Whole blood</tissue>
    </source>
</reference>
<keyword evidence="3" id="KW-0999">Mitochondrion inner membrane</keyword>
<comment type="subcellular location">
    <subcellularLocation>
        <location evidence="1">Mitochondrion inner membrane</location>
        <topology evidence="1">Single-pass membrane protein</topology>
    </subcellularLocation>
</comment>
<evidence type="ECO:0000256" key="3">
    <source>
        <dbReference type="ARBA" id="ARBA00022792"/>
    </source>
</evidence>
<dbReference type="EMBL" id="JAGXEW010000053">
    <property type="protein sequence ID" value="KAK1151189.1"/>
    <property type="molecule type" value="Genomic_DNA"/>
</dbReference>
<evidence type="ECO:0000256" key="8">
    <source>
        <dbReference type="SAM" id="Phobius"/>
    </source>
</evidence>
<keyword evidence="2 8" id="KW-0812">Transmembrane</keyword>
<evidence type="ECO:0000256" key="7">
    <source>
        <dbReference type="PROSITE-ProRule" id="PRU01094"/>
    </source>
</evidence>
<evidence type="ECO:0000256" key="4">
    <source>
        <dbReference type="ARBA" id="ARBA00022989"/>
    </source>
</evidence>
<evidence type="ECO:0000256" key="5">
    <source>
        <dbReference type="ARBA" id="ARBA00023128"/>
    </source>
</evidence>
<evidence type="ECO:0000313" key="10">
    <source>
        <dbReference type="EMBL" id="KAK1151189.1"/>
    </source>
</evidence>
<organism evidence="10 11">
    <name type="scientific">Acipenser oxyrinchus oxyrinchus</name>
    <dbReference type="NCBI Taxonomy" id="40147"/>
    <lineage>
        <taxon>Eukaryota</taxon>
        <taxon>Metazoa</taxon>
        <taxon>Chordata</taxon>
        <taxon>Craniata</taxon>
        <taxon>Vertebrata</taxon>
        <taxon>Euteleostomi</taxon>
        <taxon>Actinopterygii</taxon>
        <taxon>Chondrostei</taxon>
        <taxon>Acipenseriformes</taxon>
        <taxon>Acipenseridae</taxon>
        <taxon>Acipenser</taxon>
    </lineage>
</organism>
<protein>
    <submittedName>
        <fullName evidence="10">LETM1 domain-containing protein 1</fullName>
    </submittedName>
</protein>
<dbReference type="AlphaFoldDB" id="A0AAD8FS52"/>
<dbReference type="GO" id="GO:0005743">
    <property type="term" value="C:mitochondrial inner membrane"/>
    <property type="evidence" value="ECO:0007669"/>
    <property type="project" value="UniProtKB-SubCell"/>
</dbReference>
<gene>
    <name evidence="10" type="primary">letmd1</name>
    <name evidence="10" type="ORF">AOXY_G32745</name>
</gene>
<comment type="caution">
    <text evidence="10">The sequence shown here is derived from an EMBL/GenBank/DDBJ whole genome shotgun (WGS) entry which is preliminary data.</text>
</comment>
<dbReference type="PANTHER" id="PTHR14009:SF13">
    <property type="entry name" value="LETM1 DOMAIN-CONTAINING PROTEIN 1"/>
    <property type="match status" value="1"/>
</dbReference>
<evidence type="ECO:0000256" key="2">
    <source>
        <dbReference type="ARBA" id="ARBA00022692"/>
    </source>
</evidence>
<keyword evidence="6 8" id="KW-0472">Membrane</keyword>
<dbReference type="InterPro" id="IPR044202">
    <property type="entry name" value="LETM1/MDM38-like"/>
</dbReference>
<sequence length="362" mass="41745">MALSRAGSRGGSAMILLFRIRQAGVSGGVHNATKTSVLLRSSSQQFCRFSSKAKHSGGWGSLIVSKLRLVNEKYERFLQRNFPAFYLLYSTFFRGLRLLLQDGSEVRRIKVKMARQGLSKEQLPYRDMETLRQFRRDIIKALPVALVSIPPFANYLVFVLMYFFPRQVLVRHFWTPKQQVEFQQVYHGQRARLYPRLVNDLTRTAPEVTDRDLQSQLLQLCNKVQGGAHPGISEIQAVRRLFTGPPLGMKRLQVEHMRCLSSLFFLTSRLPAALIRRRLWSHSVELLQLDRALSMLGLHQLSEPELRIACYLRGLNSTCLSTTQCREWLYQWLQLSTRLKDSEASLLLHSMVLLSMNYPSRS</sequence>
<dbReference type="InterPro" id="IPR033122">
    <property type="entry name" value="LETM1-like_RBD"/>
</dbReference>
<evidence type="ECO:0000256" key="6">
    <source>
        <dbReference type="ARBA" id="ARBA00023136"/>
    </source>
</evidence>
<dbReference type="GO" id="GO:0030003">
    <property type="term" value="P:intracellular monoatomic cation homeostasis"/>
    <property type="evidence" value="ECO:0007669"/>
    <property type="project" value="TreeGrafter"/>
</dbReference>
<keyword evidence="5 7" id="KW-0496">Mitochondrion</keyword>
<dbReference type="Pfam" id="PF07766">
    <property type="entry name" value="LETM1_RBD"/>
    <property type="match status" value="1"/>
</dbReference>
<feature type="transmembrane region" description="Helical" evidence="8">
    <location>
        <begin position="141"/>
        <end position="164"/>
    </location>
</feature>
<evidence type="ECO:0000313" key="11">
    <source>
        <dbReference type="Proteomes" id="UP001230051"/>
    </source>
</evidence>
<dbReference type="Proteomes" id="UP001230051">
    <property type="component" value="Unassembled WGS sequence"/>
</dbReference>